<evidence type="ECO:0000313" key="2">
    <source>
        <dbReference type="Proteomes" id="UP001476247"/>
    </source>
</evidence>
<name>A0ABP9Y233_9FUNG</name>
<accession>A0ABP9Y233</accession>
<evidence type="ECO:0000313" key="1">
    <source>
        <dbReference type="EMBL" id="GAA5800630.1"/>
    </source>
</evidence>
<proteinExistence type="predicted"/>
<protein>
    <submittedName>
        <fullName evidence="1">Uncharacterized protein</fullName>
    </submittedName>
</protein>
<gene>
    <name evidence="1" type="ORF">HPULCUR_006066</name>
</gene>
<sequence>MTKLKKDAEDIVVTPIEQEKTNADLFFVDRQREKIKARSDGRSVMKKERNKACFESILQHYR</sequence>
<comment type="caution">
    <text evidence="1">The sequence shown here is derived from an EMBL/GenBank/DDBJ whole genome shotgun (WGS) entry which is preliminary data.</text>
</comment>
<dbReference type="Proteomes" id="UP001476247">
    <property type="component" value="Unassembled WGS sequence"/>
</dbReference>
<reference evidence="1 2" key="1">
    <citation type="submission" date="2024-04" db="EMBL/GenBank/DDBJ databases">
        <title>genome sequences of Mucor flavus KT1a and Helicostylum pulchrum KT1b strains isolation_sourced from the surface of a dry-aged beef.</title>
        <authorList>
            <person name="Toyotome T."/>
            <person name="Hosono M."/>
            <person name="Torimaru M."/>
            <person name="Fukuda K."/>
            <person name="Mikami N."/>
        </authorList>
    </citation>
    <scope>NUCLEOTIDE SEQUENCE [LARGE SCALE GENOMIC DNA]</scope>
    <source>
        <strain evidence="1 2">KT1b</strain>
    </source>
</reference>
<keyword evidence="2" id="KW-1185">Reference proteome</keyword>
<dbReference type="EMBL" id="BAABUJ010000016">
    <property type="protein sequence ID" value="GAA5800630.1"/>
    <property type="molecule type" value="Genomic_DNA"/>
</dbReference>
<organism evidence="1 2">
    <name type="scientific">Helicostylum pulchrum</name>
    <dbReference type="NCBI Taxonomy" id="562976"/>
    <lineage>
        <taxon>Eukaryota</taxon>
        <taxon>Fungi</taxon>
        <taxon>Fungi incertae sedis</taxon>
        <taxon>Mucoromycota</taxon>
        <taxon>Mucoromycotina</taxon>
        <taxon>Mucoromycetes</taxon>
        <taxon>Mucorales</taxon>
        <taxon>Mucorineae</taxon>
        <taxon>Mucoraceae</taxon>
        <taxon>Helicostylum</taxon>
    </lineage>
</organism>